<gene>
    <name evidence="2" type="ORF">J2Z44_001954</name>
</gene>
<comment type="caution">
    <text evidence="2">The sequence shown here is derived from an EMBL/GenBank/DDBJ whole genome shotgun (WGS) entry which is preliminary data.</text>
</comment>
<accession>A0ABS4K2Y9</accession>
<evidence type="ECO:0000259" key="1">
    <source>
        <dbReference type="Pfam" id="PF08765"/>
    </source>
</evidence>
<feature type="domain" description="Mor transcription activator" evidence="1">
    <location>
        <begin position="44"/>
        <end position="86"/>
    </location>
</feature>
<protein>
    <submittedName>
        <fullName evidence="2">Mor family transcriptional regulator</fullName>
    </submittedName>
</protein>
<reference evidence="2 3" key="1">
    <citation type="submission" date="2021-03" db="EMBL/GenBank/DDBJ databases">
        <title>Genomic Encyclopedia of Type Strains, Phase IV (KMG-IV): sequencing the most valuable type-strain genomes for metagenomic binning, comparative biology and taxonomic classification.</title>
        <authorList>
            <person name="Goeker M."/>
        </authorList>
    </citation>
    <scope>NUCLEOTIDE SEQUENCE [LARGE SCALE GENOMIC DNA]</scope>
    <source>
        <strain evidence="2 3">DSM 28650</strain>
    </source>
</reference>
<dbReference type="SUPFAM" id="SSF46689">
    <property type="entry name" value="Homeodomain-like"/>
    <property type="match status" value="1"/>
</dbReference>
<dbReference type="InterPro" id="IPR052411">
    <property type="entry name" value="c-mor_Regulatory_Protein"/>
</dbReference>
<dbReference type="Gene3D" id="1.10.10.60">
    <property type="entry name" value="Homeodomain-like"/>
    <property type="match status" value="1"/>
</dbReference>
<dbReference type="Pfam" id="PF08765">
    <property type="entry name" value="Mor"/>
    <property type="match status" value="1"/>
</dbReference>
<dbReference type="InterPro" id="IPR014875">
    <property type="entry name" value="Mor_transcription_activator"/>
</dbReference>
<evidence type="ECO:0000313" key="3">
    <source>
        <dbReference type="Proteomes" id="UP001519308"/>
    </source>
</evidence>
<dbReference type="RefSeq" id="WP_021282062.1">
    <property type="nucleotide sequence ID" value="NZ_JAGGLL010000013.1"/>
</dbReference>
<dbReference type="EMBL" id="JAGGLL010000013">
    <property type="protein sequence ID" value="MBP2022153.1"/>
    <property type="molecule type" value="Genomic_DNA"/>
</dbReference>
<sequence>MGYIKAESVLPEEIISLVQEYIDGECLYIPRKSGKEKAWGERNGTRKAIKERDEEIFHKYSKGVTVLELAKTYYLSDKSIRRIICKEKNL</sequence>
<proteinExistence type="predicted"/>
<keyword evidence="3" id="KW-1185">Reference proteome</keyword>
<dbReference type="PANTHER" id="PTHR37812">
    <property type="entry name" value="MU-LIKE PROPHAGE FLUMU PROTEIN C"/>
    <property type="match status" value="1"/>
</dbReference>
<dbReference type="PANTHER" id="PTHR37812:SF1">
    <property type="entry name" value="MU-LIKE PROPHAGE FLUMU PROTEIN C"/>
    <property type="match status" value="1"/>
</dbReference>
<evidence type="ECO:0000313" key="2">
    <source>
        <dbReference type="EMBL" id="MBP2022153.1"/>
    </source>
</evidence>
<dbReference type="InterPro" id="IPR009057">
    <property type="entry name" value="Homeodomain-like_sf"/>
</dbReference>
<dbReference type="InterPro" id="IPR049739">
    <property type="entry name" value="YraL-like"/>
</dbReference>
<organism evidence="2 3">
    <name type="scientific">Clostridium punense</name>
    <dbReference type="NCBI Taxonomy" id="1054297"/>
    <lineage>
        <taxon>Bacteria</taxon>
        <taxon>Bacillati</taxon>
        <taxon>Bacillota</taxon>
        <taxon>Clostridia</taxon>
        <taxon>Eubacteriales</taxon>
        <taxon>Clostridiaceae</taxon>
        <taxon>Clostridium</taxon>
    </lineage>
</organism>
<dbReference type="NCBIfam" id="NF040785">
    <property type="entry name" value="CD3324_fam"/>
    <property type="match status" value="1"/>
</dbReference>
<dbReference type="Proteomes" id="UP001519308">
    <property type="component" value="Unassembled WGS sequence"/>
</dbReference>
<name>A0ABS4K2Y9_9CLOT</name>